<dbReference type="InterPro" id="IPR012997">
    <property type="entry name" value="RplA"/>
</dbReference>
<protein>
    <recommendedName>
        <fullName evidence="1">Probable endolytic peptidoglycan transglycosylase RlpA</fullName>
        <ecNumber evidence="1">4.2.2.-</ecNumber>
    </recommendedName>
</protein>
<dbReference type="CDD" id="cd22268">
    <property type="entry name" value="DPBB_RlpA-like"/>
    <property type="match status" value="1"/>
</dbReference>
<sequence>MMFSPSFRRLALPIAFLTGFSACSPKVTQTGKASYYADTFNGRKTANGEIFRQRKLTAAHRSLPFGTKVRVTNISNGKSVKVRINDRGPFAGGRIIDLSRKAASRLGMINTGVANVEIRYKKPK</sequence>
<dbReference type="Pfam" id="PF03330">
    <property type="entry name" value="DPBB_1"/>
    <property type="match status" value="1"/>
</dbReference>
<dbReference type="HAMAP" id="MF_02071">
    <property type="entry name" value="RlpA"/>
    <property type="match status" value="1"/>
</dbReference>
<dbReference type="OrthoDB" id="9779128at2"/>
<comment type="caution">
    <text evidence="3">The sequence shown here is derived from an EMBL/GenBank/DDBJ whole genome shotgun (WGS) entry which is preliminary data.</text>
</comment>
<accession>A0A433WAE9</accession>
<comment type="similarity">
    <text evidence="1 2">Belongs to the RlpA family.</text>
</comment>
<dbReference type="AlphaFoldDB" id="A0A433WAE9"/>
<evidence type="ECO:0000313" key="4">
    <source>
        <dbReference type="Proteomes" id="UP000281028"/>
    </source>
</evidence>
<name>A0A433WAE9_9BACT</name>
<reference evidence="3" key="1">
    <citation type="submission" date="2020-05" db="EMBL/GenBank/DDBJ databases">
        <title>Chitinophaga laudate sp. nov., isolated from a tropical peat swamp.</title>
        <authorList>
            <person name="Goh C.B.S."/>
            <person name="Lee M.S."/>
            <person name="Parimannan S."/>
            <person name="Pasbakhsh P."/>
            <person name="Yule C.M."/>
            <person name="Rajandas H."/>
            <person name="Loke S."/>
            <person name="Croft L."/>
            <person name="Tan J.B.L."/>
        </authorList>
    </citation>
    <scope>NUCLEOTIDE SEQUENCE</scope>
    <source>
        <strain evidence="3">Mgbs1</strain>
    </source>
</reference>
<comment type="function">
    <text evidence="1">Lytic transglycosylase with a strong preference for naked glycan strands that lack stem peptides.</text>
</comment>
<dbReference type="InterPro" id="IPR034718">
    <property type="entry name" value="RlpA"/>
</dbReference>
<dbReference type="RefSeq" id="WP_127044072.1">
    <property type="nucleotide sequence ID" value="NZ_JAABOK010000003.1"/>
</dbReference>
<dbReference type="SUPFAM" id="SSF50685">
    <property type="entry name" value="Barwin-like endoglucanases"/>
    <property type="match status" value="1"/>
</dbReference>
<keyword evidence="4" id="KW-1185">Reference proteome</keyword>
<dbReference type="GO" id="GO:0000270">
    <property type="term" value="P:peptidoglycan metabolic process"/>
    <property type="evidence" value="ECO:0007669"/>
    <property type="project" value="UniProtKB-UniRule"/>
</dbReference>
<gene>
    <name evidence="1" type="primary">rlpA</name>
    <name evidence="3" type="ORF">ECE50_021500</name>
</gene>
<dbReference type="InterPro" id="IPR036908">
    <property type="entry name" value="RlpA-like_sf"/>
</dbReference>
<dbReference type="EC" id="4.2.2.-" evidence="1"/>
<dbReference type="EMBL" id="RIAR02000001">
    <property type="protein sequence ID" value="NSL89431.1"/>
    <property type="molecule type" value="Genomic_DNA"/>
</dbReference>
<dbReference type="PANTHER" id="PTHR34183">
    <property type="entry name" value="ENDOLYTIC PEPTIDOGLYCAN TRANSGLYCOSYLASE RLPA"/>
    <property type="match status" value="1"/>
</dbReference>
<organism evidence="3 4">
    <name type="scientific">Chitinophaga solisilvae</name>
    <dbReference type="NCBI Taxonomy" id="1233460"/>
    <lineage>
        <taxon>Bacteria</taxon>
        <taxon>Pseudomonadati</taxon>
        <taxon>Bacteroidota</taxon>
        <taxon>Chitinophagia</taxon>
        <taxon>Chitinophagales</taxon>
        <taxon>Chitinophagaceae</taxon>
        <taxon>Chitinophaga</taxon>
    </lineage>
</organism>
<evidence type="ECO:0000313" key="3">
    <source>
        <dbReference type="EMBL" id="NSL89431.1"/>
    </source>
</evidence>
<keyword evidence="1" id="KW-0456">Lyase</keyword>
<dbReference type="Gene3D" id="2.40.40.10">
    <property type="entry name" value="RlpA-like domain"/>
    <property type="match status" value="1"/>
</dbReference>
<dbReference type="Proteomes" id="UP000281028">
    <property type="component" value="Unassembled WGS sequence"/>
</dbReference>
<dbReference type="GO" id="GO:0071555">
    <property type="term" value="P:cell wall organization"/>
    <property type="evidence" value="ECO:0007669"/>
    <property type="project" value="UniProtKB-KW"/>
</dbReference>
<evidence type="ECO:0000256" key="2">
    <source>
        <dbReference type="RuleBase" id="RU003495"/>
    </source>
</evidence>
<keyword evidence="1" id="KW-0961">Cell wall biogenesis/degradation</keyword>
<dbReference type="PANTHER" id="PTHR34183:SF1">
    <property type="entry name" value="ENDOLYTIC PEPTIDOGLYCAN TRANSGLYCOSYLASE RLPA"/>
    <property type="match status" value="1"/>
</dbReference>
<proteinExistence type="inferred from homology"/>
<evidence type="ECO:0000256" key="1">
    <source>
        <dbReference type="HAMAP-Rule" id="MF_02071"/>
    </source>
</evidence>
<dbReference type="InterPro" id="IPR009009">
    <property type="entry name" value="RlpA-like_DPBB"/>
</dbReference>
<dbReference type="NCBIfam" id="TIGR00413">
    <property type="entry name" value="rlpA"/>
    <property type="match status" value="1"/>
</dbReference>
<dbReference type="GO" id="GO:0008932">
    <property type="term" value="F:lytic endotransglycosylase activity"/>
    <property type="evidence" value="ECO:0007669"/>
    <property type="project" value="UniProtKB-UniRule"/>
</dbReference>